<keyword evidence="2" id="KW-0067">ATP-binding</keyword>
<dbReference type="Gene3D" id="1.10.510.10">
    <property type="entry name" value="Transferase(Phosphotransferase) domain 1"/>
    <property type="match status" value="1"/>
</dbReference>
<feature type="region of interest" description="Disordered" evidence="3">
    <location>
        <begin position="644"/>
        <end position="665"/>
    </location>
</feature>
<dbReference type="STRING" id="78410.A0A0P7B5Z7"/>
<dbReference type="Proteomes" id="UP000050424">
    <property type="component" value="Unassembled WGS sequence"/>
</dbReference>
<keyword evidence="1" id="KW-0547">Nucleotide-binding</keyword>
<name>A0A0P7B5Z7_9HYPO</name>
<feature type="region of interest" description="Disordered" evidence="3">
    <location>
        <begin position="123"/>
        <end position="166"/>
    </location>
</feature>
<evidence type="ECO:0000256" key="2">
    <source>
        <dbReference type="ARBA" id="ARBA00022840"/>
    </source>
</evidence>
<feature type="domain" description="Protein kinase" evidence="4">
    <location>
        <begin position="624"/>
        <end position="943"/>
    </location>
</feature>
<feature type="compositionally biased region" description="Polar residues" evidence="3">
    <location>
        <begin position="157"/>
        <end position="166"/>
    </location>
</feature>
<feature type="region of interest" description="Disordered" evidence="3">
    <location>
        <begin position="491"/>
        <end position="608"/>
    </location>
</feature>
<feature type="region of interest" description="Disordered" evidence="3">
    <location>
        <begin position="443"/>
        <end position="474"/>
    </location>
</feature>
<gene>
    <name evidence="5" type="ORF">AK830_g9289</name>
</gene>
<dbReference type="PROSITE" id="PS00108">
    <property type="entry name" value="PROTEIN_KINASE_ST"/>
    <property type="match status" value="1"/>
</dbReference>
<dbReference type="InterPro" id="IPR008271">
    <property type="entry name" value="Ser/Thr_kinase_AS"/>
</dbReference>
<sequence>MHPATSAGAAKTCPPLVASTGTLPYRAHNRTLERRRRRLVFVSVSFCLRLPFPSSPCAFPLPPRLFDDDDDADADDDDDNNDNNDNDDASPDHFAHCSLPCRSTPASKIPFTRLHVRVIEEPPLSLPPPRLSSSPSIVGLHQKSDRPSLYPSLVSKPPTSLPQRGTSRVKQFTGFLVLDSPNHIRNHNATTATSTKPPGVASLPTRIDSGPNRLEFNPIRHPACKAMSTPHTPRIATVLPLDDSACNSSRNIPINRDPSLGFRSRPIPVPVPISAGPSAAPQRLGRPRTARPNGPIGNYSLPDVSITTPPLVHFRSNTIAPSPPLQQGELPPTQHDTLSSDTISPIERRSHSPIGSLRISTEFGFPATPTRRESFNGNNSGSLSSSRGSISLNHRASASSLRPISRTPSLKAALTNSIGSASGTSSLVPSPIISAMGNVTPLPSPLMSGDSPGPWKRLSAGSASPSQHRLRSVGEGSALVTSTGESISAALANGPKRKMYSSLEPGDKIPEHPQSNTQPRHTRNRSISDYHPDPMGVPKRHISVSVSGSHHKIDTSTDTQVEPHMRREINHAESRGLTSTVTQPPTPPPSESSRDSADGSSKPKTSSCEYFEAFGRNDRKRRRWRSIRLLGQGTFSRVMLATSQAEPEHSATGTEVGSVNPKSEQSLDRKTLVAVKVCEHGPRGGASEERVEMSLKRELEMMLTIHHPSLVDLKAWNIEPSRAILVLSYCPGGDLFDVATGHRTVLKEPLLRRIFAELVGAVSYLHQRRIVHRDVKLENVLVNLTSTELADPTIDWATYPYSVIILTDLGLSRRIADDEKLETRCGSEDYAAPEVIMGQPYDGRATDAWSLGVLLYALLEARLPFDPHPGMSDAHRMRSRTSHRIARVEWKWVEYAGDDTDNDGDEAKFEQKGLLGAMQITEGLLKRARSRWTVEKVAKTPWVADAIKLEGGIRFREEKDGEEV</sequence>
<comment type="caution">
    <text evidence="5">The sequence shown here is derived from an EMBL/GenBank/DDBJ whole genome shotgun (WGS) entry which is preliminary data.</text>
</comment>
<accession>A0A0P7B5Z7</accession>
<dbReference type="SMART" id="SM00220">
    <property type="entry name" value="S_TKc"/>
    <property type="match status" value="1"/>
</dbReference>
<dbReference type="GO" id="GO:0005524">
    <property type="term" value="F:ATP binding"/>
    <property type="evidence" value="ECO:0007669"/>
    <property type="project" value="UniProtKB-KW"/>
</dbReference>
<feature type="region of interest" description="Disordered" evidence="3">
    <location>
        <begin position="271"/>
        <end position="302"/>
    </location>
</feature>
<feature type="region of interest" description="Disordered" evidence="3">
    <location>
        <begin position="314"/>
        <end position="390"/>
    </location>
</feature>
<evidence type="ECO:0000256" key="1">
    <source>
        <dbReference type="ARBA" id="ARBA00022741"/>
    </source>
</evidence>
<dbReference type="GO" id="GO:0005737">
    <property type="term" value="C:cytoplasm"/>
    <property type="evidence" value="ECO:0007669"/>
    <property type="project" value="TreeGrafter"/>
</dbReference>
<evidence type="ECO:0000313" key="5">
    <source>
        <dbReference type="EMBL" id="KPM37265.1"/>
    </source>
</evidence>
<dbReference type="GO" id="GO:0035556">
    <property type="term" value="P:intracellular signal transduction"/>
    <property type="evidence" value="ECO:0007669"/>
    <property type="project" value="TreeGrafter"/>
</dbReference>
<dbReference type="SUPFAM" id="SSF56112">
    <property type="entry name" value="Protein kinase-like (PK-like)"/>
    <property type="match status" value="1"/>
</dbReference>
<dbReference type="InterPro" id="IPR000719">
    <property type="entry name" value="Prot_kinase_dom"/>
</dbReference>
<dbReference type="InterPro" id="IPR011009">
    <property type="entry name" value="Kinase-like_dom_sf"/>
</dbReference>
<feature type="compositionally biased region" description="Polar residues" evidence="3">
    <location>
        <begin position="644"/>
        <end position="664"/>
    </location>
</feature>
<dbReference type="Pfam" id="PF00069">
    <property type="entry name" value="Pkinase"/>
    <property type="match status" value="1"/>
</dbReference>
<keyword evidence="6" id="KW-1185">Reference proteome</keyword>
<feature type="compositionally biased region" description="Acidic residues" evidence="3">
    <location>
        <begin position="67"/>
        <end position="89"/>
    </location>
</feature>
<dbReference type="PROSITE" id="PS50011">
    <property type="entry name" value="PROTEIN_KINASE_DOM"/>
    <property type="match status" value="1"/>
</dbReference>
<dbReference type="PANTHER" id="PTHR24346">
    <property type="entry name" value="MAP/MICROTUBULE AFFINITY-REGULATING KINASE"/>
    <property type="match status" value="1"/>
</dbReference>
<proteinExistence type="predicted"/>
<evidence type="ECO:0000259" key="4">
    <source>
        <dbReference type="PROSITE" id="PS50011"/>
    </source>
</evidence>
<organism evidence="5 6">
    <name type="scientific">Neonectria ditissima</name>
    <dbReference type="NCBI Taxonomy" id="78410"/>
    <lineage>
        <taxon>Eukaryota</taxon>
        <taxon>Fungi</taxon>
        <taxon>Dikarya</taxon>
        <taxon>Ascomycota</taxon>
        <taxon>Pezizomycotina</taxon>
        <taxon>Sordariomycetes</taxon>
        <taxon>Hypocreomycetidae</taxon>
        <taxon>Hypocreales</taxon>
        <taxon>Nectriaceae</taxon>
        <taxon>Neonectria</taxon>
    </lineage>
</organism>
<dbReference type="AlphaFoldDB" id="A0A0P7B5Z7"/>
<dbReference type="GO" id="GO:0004674">
    <property type="term" value="F:protein serine/threonine kinase activity"/>
    <property type="evidence" value="ECO:0007669"/>
    <property type="project" value="TreeGrafter"/>
</dbReference>
<feature type="region of interest" description="Disordered" evidence="3">
    <location>
        <begin position="63"/>
        <end position="91"/>
    </location>
</feature>
<feature type="compositionally biased region" description="Basic and acidic residues" evidence="3">
    <location>
        <begin position="551"/>
        <end position="574"/>
    </location>
</feature>
<feature type="compositionally biased region" description="Polar residues" evidence="3">
    <location>
        <begin position="334"/>
        <end position="343"/>
    </location>
</feature>
<dbReference type="FunFam" id="1.10.510.10:FF:000640">
    <property type="entry name" value="Serine/threonine-protein kinase PRR1"/>
    <property type="match status" value="1"/>
</dbReference>
<feature type="compositionally biased region" description="Low complexity" evidence="3">
    <location>
        <begin position="375"/>
        <end position="390"/>
    </location>
</feature>
<protein>
    <recommendedName>
        <fullName evidence="4">Protein kinase domain-containing protein</fullName>
    </recommendedName>
</protein>
<dbReference type="EMBL" id="LKCW01000171">
    <property type="protein sequence ID" value="KPM37265.1"/>
    <property type="molecule type" value="Genomic_DNA"/>
</dbReference>
<dbReference type="PANTHER" id="PTHR24346:SF30">
    <property type="entry name" value="MATERNAL EMBRYONIC LEUCINE ZIPPER KINASE"/>
    <property type="match status" value="1"/>
</dbReference>
<reference evidence="5 6" key="1">
    <citation type="submission" date="2015-09" db="EMBL/GenBank/DDBJ databases">
        <title>Draft genome of a European isolate of the apple canker pathogen Neonectria ditissima.</title>
        <authorList>
            <person name="Gomez-Cortecero A."/>
            <person name="Harrison R.J."/>
            <person name="Armitage A.D."/>
        </authorList>
    </citation>
    <scope>NUCLEOTIDE SEQUENCE [LARGE SCALE GENOMIC DNA]</scope>
    <source>
        <strain evidence="5 6">R09/05</strain>
    </source>
</reference>
<evidence type="ECO:0000256" key="3">
    <source>
        <dbReference type="SAM" id="MobiDB-lite"/>
    </source>
</evidence>
<evidence type="ECO:0000313" key="6">
    <source>
        <dbReference type="Proteomes" id="UP000050424"/>
    </source>
</evidence>
<dbReference type="OrthoDB" id="410920at2759"/>